<evidence type="ECO:0000313" key="3">
    <source>
        <dbReference type="Proteomes" id="UP000201728"/>
    </source>
</evidence>
<dbReference type="InterPro" id="IPR012334">
    <property type="entry name" value="Pectin_lyas_fold"/>
</dbReference>
<gene>
    <name evidence="2" type="ORF">clem_09300</name>
</gene>
<dbReference type="AlphaFoldDB" id="A0A222P3H6"/>
<reference evidence="3" key="1">
    <citation type="submission" date="2016-07" db="EMBL/GenBank/DDBJ databases">
        <authorList>
            <person name="Florea S."/>
            <person name="Webb J.S."/>
            <person name="Jaromczyk J."/>
            <person name="Schardl C.L."/>
        </authorList>
    </citation>
    <scope>NUCLEOTIDE SEQUENCE [LARGE SCALE GENOMIC DNA]</scope>
    <source>
        <strain evidence="3">CDC-D5610</strain>
    </source>
</reference>
<dbReference type="SUPFAM" id="SSF51126">
    <property type="entry name" value="Pectin lyase-like"/>
    <property type="match status" value="1"/>
</dbReference>
<evidence type="ECO:0000259" key="1">
    <source>
        <dbReference type="Pfam" id="PF13229"/>
    </source>
</evidence>
<dbReference type="EMBL" id="CP016397">
    <property type="protein sequence ID" value="ASQ46410.1"/>
    <property type="molecule type" value="Genomic_DNA"/>
</dbReference>
<sequence length="272" mass="30659">MKMKRNQLYFLFIFLFLLVSILTMILKWKVLPGCQPLLENTISKPGCYFLTKDMTGPIEINADSVIVDLNEKTLSDPLPSTRNFGVKLGSRNNVTIKNGYFKGFWFAITGSDVENIRILNNTFKDTKDIAINLSGKNIEVTGNHITDMDFYYPKEDKDFYLVGINIRDYAGCRISNNVISATNVPTSKLNYRLEYVGVLILSGTNSCQVYSNVFTNFNSTPFESIAAWVVGEKENVFYNNTIINYQRGLATNPGRCTEKNNLMFSGSTVATT</sequence>
<dbReference type="KEGG" id="lcd:clem_09300"/>
<dbReference type="RefSeq" id="WP_094091271.1">
    <property type="nucleotide sequence ID" value="NZ_CP016397.1"/>
</dbReference>
<organism evidence="2 3">
    <name type="scientific">Legionella clemsonensis</name>
    <dbReference type="NCBI Taxonomy" id="1867846"/>
    <lineage>
        <taxon>Bacteria</taxon>
        <taxon>Pseudomonadati</taxon>
        <taxon>Pseudomonadota</taxon>
        <taxon>Gammaproteobacteria</taxon>
        <taxon>Legionellales</taxon>
        <taxon>Legionellaceae</taxon>
        <taxon>Legionella</taxon>
    </lineage>
</organism>
<name>A0A222P3H6_9GAMM</name>
<keyword evidence="3" id="KW-1185">Reference proteome</keyword>
<dbReference type="OrthoDB" id="7329412at2"/>
<dbReference type="InterPro" id="IPR039448">
    <property type="entry name" value="Beta_helix"/>
</dbReference>
<dbReference type="InterPro" id="IPR011050">
    <property type="entry name" value="Pectin_lyase_fold/virulence"/>
</dbReference>
<feature type="domain" description="Right handed beta helix" evidence="1">
    <location>
        <begin position="81"/>
        <end position="214"/>
    </location>
</feature>
<accession>A0A222P3H6</accession>
<dbReference type="Gene3D" id="2.160.20.10">
    <property type="entry name" value="Single-stranded right-handed beta-helix, Pectin lyase-like"/>
    <property type="match status" value="1"/>
</dbReference>
<dbReference type="Proteomes" id="UP000201728">
    <property type="component" value="Chromosome"/>
</dbReference>
<protein>
    <recommendedName>
        <fullName evidence="1">Right handed beta helix domain-containing protein</fullName>
    </recommendedName>
</protein>
<dbReference type="Pfam" id="PF13229">
    <property type="entry name" value="Beta_helix"/>
    <property type="match status" value="1"/>
</dbReference>
<evidence type="ECO:0000313" key="2">
    <source>
        <dbReference type="EMBL" id="ASQ46410.1"/>
    </source>
</evidence>
<proteinExistence type="predicted"/>